<evidence type="ECO:0000313" key="2">
    <source>
        <dbReference type="Proteomes" id="UP000245626"/>
    </source>
</evidence>
<dbReference type="Proteomes" id="UP000245626">
    <property type="component" value="Unassembled WGS sequence"/>
</dbReference>
<sequence length="119" mass="13294">MLLLLLFFFLRRIGSTTQHVEGRGSIEVEANLSDRLTTSVRQSVHGRLDKANLLPFSNIDSDPFPSKLVSSSRFRLRTETRCGLPTHPLPHPFPSILLSLPPPAEMSHMGFRRGGLFGN</sequence>
<protein>
    <submittedName>
        <fullName evidence="1">Uncharacterized protein</fullName>
    </submittedName>
</protein>
<name>A0ACD0NT68_9BASI</name>
<proteinExistence type="predicted"/>
<accession>A0ACD0NT68</accession>
<dbReference type="EMBL" id="KZ820113">
    <property type="protein sequence ID" value="PWN48996.1"/>
    <property type="molecule type" value="Genomic_DNA"/>
</dbReference>
<reference evidence="1 2" key="1">
    <citation type="journal article" date="2018" name="Mol. Biol. Evol.">
        <title>Broad Genomic Sampling Reveals a Smut Pathogenic Ancestry of the Fungal Clade Ustilaginomycotina.</title>
        <authorList>
            <person name="Kijpornyongpan T."/>
            <person name="Mondo S.J."/>
            <person name="Barry K."/>
            <person name="Sandor L."/>
            <person name="Lee J."/>
            <person name="Lipzen A."/>
            <person name="Pangilinan J."/>
            <person name="LaButti K."/>
            <person name="Hainaut M."/>
            <person name="Henrissat B."/>
            <person name="Grigoriev I.V."/>
            <person name="Spatafora J.W."/>
            <person name="Aime M.C."/>
        </authorList>
    </citation>
    <scope>NUCLEOTIDE SEQUENCE [LARGE SCALE GENOMIC DNA]</scope>
    <source>
        <strain evidence="1 2">SA 807</strain>
    </source>
</reference>
<evidence type="ECO:0000313" key="1">
    <source>
        <dbReference type="EMBL" id="PWN48996.1"/>
    </source>
</evidence>
<organism evidence="1 2">
    <name type="scientific">Violaceomyces palustris</name>
    <dbReference type="NCBI Taxonomy" id="1673888"/>
    <lineage>
        <taxon>Eukaryota</taxon>
        <taxon>Fungi</taxon>
        <taxon>Dikarya</taxon>
        <taxon>Basidiomycota</taxon>
        <taxon>Ustilaginomycotina</taxon>
        <taxon>Ustilaginomycetes</taxon>
        <taxon>Violaceomycetales</taxon>
        <taxon>Violaceomycetaceae</taxon>
        <taxon>Violaceomyces</taxon>
    </lineage>
</organism>
<gene>
    <name evidence="1" type="ORF">IE53DRAFT_168807</name>
</gene>
<keyword evidence="2" id="KW-1185">Reference proteome</keyword>